<sequence length="289" mass="33465">MDYLNSLIDNTNGWLDAALHKRSIKKNKQVIQDIKSDLQAEYLKYESIINLYTDSVPTVTFIGDDQKKTLIDYYEAPPKKLAELFKNRRNNNLKKCPYCANPLHPNTLDHFIPKNDYPHFSIFQNNLVPQCLKCASIKGEKYYDASFGCIFIHPFYSDILSRIKINFDIVFLTAINNINISNIIIKLENGHTMENERVKKYLNALDFKNRLQEYCVKQFGILRKESKKNSFDLDVFINGKLTISAQNNRDWETAFYTALQANIQAITFLKNLMPKASCVSKISSTEFSL</sequence>
<dbReference type="PATRIC" id="fig|1217662.4.peg.1110"/>
<dbReference type="HOGENOM" id="CLU_962656_0_0_6"/>
<reference evidence="1 2" key="1">
    <citation type="submission" date="2013-02" db="EMBL/GenBank/DDBJ databases">
        <title>The Genome Sequence of Acinetobacter johnsonii ANC 3681.</title>
        <authorList>
            <consortium name="The Broad Institute Genome Sequencing Platform"/>
            <consortium name="The Broad Institute Genome Sequencing Center for Infectious Disease"/>
            <person name="Cerqueira G."/>
            <person name="Feldgarden M."/>
            <person name="Courvalin P."/>
            <person name="Perichon B."/>
            <person name="Grillot-Courvalin C."/>
            <person name="Clermont D."/>
            <person name="Rocha E."/>
            <person name="Yoon E.-J."/>
            <person name="Nemec A."/>
            <person name="Walker B."/>
            <person name="Young S.K."/>
            <person name="Zeng Q."/>
            <person name="Gargeya S."/>
            <person name="Fitzgerald M."/>
            <person name="Haas B."/>
            <person name="Abouelleil A."/>
            <person name="Alvarado L."/>
            <person name="Arachchi H.M."/>
            <person name="Berlin A.M."/>
            <person name="Chapman S.B."/>
            <person name="Dewar J."/>
            <person name="Goldberg J."/>
            <person name="Griggs A."/>
            <person name="Gujja S."/>
            <person name="Hansen M."/>
            <person name="Howarth C."/>
            <person name="Imamovic A."/>
            <person name="Larimer J."/>
            <person name="McCowan C."/>
            <person name="Murphy C."/>
            <person name="Neiman D."/>
            <person name="Pearson M."/>
            <person name="Priest M."/>
            <person name="Roberts A."/>
            <person name="Saif S."/>
            <person name="Shea T."/>
            <person name="Sisk P."/>
            <person name="Sykes S."/>
            <person name="Wortman J."/>
            <person name="Nusbaum C."/>
            <person name="Birren B."/>
        </authorList>
    </citation>
    <scope>NUCLEOTIDE SEQUENCE [LARGE SCALE GENOMIC DNA]</scope>
    <source>
        <strain evidence="1 2">ANC 3681</strain>
    </source>
</reference>
<comment type="caution">
    <text evidence="1">The sequence shown here is derived from an EMBL/GenBank/DDBJ whole genome shotgun (WGS) entry which is preliminary data.</text>
</comment>
<dbReference type="AlphaFoldDB" id="N9BJ97"/>
<dbReference type="GeneID" id="56338344"/>
<evidence type="ECO:0000313" key="1">
    <source>
        <dbReference type="EMBL" id="ENV73251.1"/>
    </source>
</evidence>
<dbReference type="EMBL" id="APPZ01000006">
    <property type="protein sequence ID" value="ENV73251.1"/>
    <property type="molecule type" value="Genomic_DNA"/>
</dbReference>
<evidence type="ECO:0008006" key="3">
    <source>
        <dbReference type="Google" id="ProtNLM"/>
    </source>
</evidence>
<proteinExistence type="predicted"/>
<gene>
    <name evidence="1" type="ORF">F946_01141</name>
</gene>
<protein>
    <recommendedName>
        <fullName evidence="3">HNH domain-containing protein</fullName>
    </recommendedName>
</protein>
<dbReference type="RefSeq" id="WP_004980047.1">
    <property type="nucleotide sequence ID" value="NZ_KB849705.1"/>
</dbReference>
<dbReference type="Proteomes" id="UP000018444">
    <property type="component" value="Unassembled WGS sequence"/>
</dbReference>
<dbReference type="Gene3D" id="1.10.30.50">
    <property type="match status" value="1"/>
</dbReference>
<name>N9BJ97_ACIJO</name>
<organism evidence="1 2">
    <name type="scientific">Acinetobacter johnsonii ANC 3681</name>
    <dbReference type="NCBI Taxonomy" id="1217662"/>
    <lineage>
        <taxon>Bacteria</taxon>
        <taxon>Pseudomonadati</taxon>
        <taxon>Pseudomonadota</taxon>
        <taxon>Gammaproteobacteria</taxon>
        <taxon>Moraxellales</taxon>
        <taxon>Moraxellaceae</taxon>
        <taxon>Acinetobacter</taxon>
    </lineage>
</organism>
<accession>N9BJ97</accession>
<evidence type="ECO:0000313" key="2">
    <source>
        <dbReference type="Proteomes" id="UP000018444"/>
    </source>
</evidence>